<dbReference type="EMBL" id="CP001344">
    <property type="protein sequence ID" value="ACL43973.1"/>
    <property type="molecule type" value="Genomic_DNA"/>
</dbReference>
<feature type="transmembrane region" description="Helical" evidence="1">
    <location>
        <begin position="292"/>
        <end position="316"/>
    </location>
</feature>
<evidence type="ECO:0000313" key="3">
    <source>
        <dbReference type="EMBL" id="ACL43973.1"/>
    </source>
</evidence>
<evidence type="ECO:0000256" key="1">
    <source>
        <dbReference type="SAM" id="Phobius"/>
    </source>
</evidence>
<name>B8HQI3_CYAP4</name>
<keyword evidence="1" id="KW-0472">Membrane</keyword>
<dbReference type="CDD" id="cd00761">
    <property type="entry name" value="Glyco_tranf_GTA_type"/>
    <property type="match status" value="1"/>
</dbReference>
<dbReference type="AlphaFoldDB" id="B8HQI3"/>
<dbReference type="InterPro" id="IPR029044">
    <property type="entry name" value="Nucleotide-diphossugar_trans"/>
</dbReference>
<reference evidence="3" key="1">
    <citation type="submission" date="2009-01" db="EMBL/GenBank/DDBJ databases">
        <title>Complete sequence of chromosome Cyanothece sp. PCC 7425.</title>
        <authorList>
            <consortium name="US DOE Joint Genome Institute"/>
            <person name="Lucas S."/>
            <person name="Copeland A."/>
            <person name="Lapidus A."/>
            <person name="Glavina del Rio T."/>
            <person name="Dalin E."/>
            <person name="Tice H."/>
            <person name="Bruce D."/>
            <person name="Goodwin L."/>
            <person name="Pitluck S."/>
            <person name="Sims D."/>
            <person name="Meineke L."/>
            <person name="Brettin T."/>
            <person name="Detter J.C."/>
            <person name="Han C."/>
            <person name="Larimer F."/>
            <person name="Land M."/>
            <person name="Hauser L."/>
            <person name="Kyrpides N."/>
            <person name="Ovchinnikova G."/>
            <person name="Liberton M."/>
            <person name="Stoeckel J."/>
            <person name="Banerjee A."/>
            <person name="Singh A."/>
            <person name="Page L."/>
            <person name="Sato H."/>
            <person name="Zhao L."/>
            <person name="Sherman L."/>
            <person name="Pakrasi H."/>
            <person name="Richardson P."/>
        </authorList>
    </citation>
    <scope>NUCLEOTIDE SEQUENCE</scope>
    <source>
        <strain evidence="3">PCC 7425</strain>
    </source>
</reference>
<accession>B8HQI3</accession>
<gene>
    <name evidence="3" type="ordered locus">Cyan7425_1603</name>
</gene>
<dbReference type="SUPFAM" id="SSF53448">
    <property type="entry name" value="Nucleotide-diphospho-sugar transferases"/>
    <property type="match status" value="1"/>
</dbReference>
<proteinExistence type="predicted"/>
<dbReference type="InterPro" id="IPR001173">
    <property type="entry name" value="Glyco_trans_2-like"/>
</dbReference>
<evidence type="ECO:0000259" key="2">
    <source>
        <dbReference type="Pfam" id="PF00535"/>
    </source>
</evidence>
<dbReference type="eggNOG" id="COG1215">
    <property type="taxonomic scope" value="Bacteria"/>
</dbReference>
<dbReference type="HOGENOM" id="CLU_833468_0_0_3"/>
<dbReference type="InterPro" id="IPR050834">
    <property type="entry name" value="Glycosyltransf_2"/>
</dbReference>
<keyword evidence="1" id="KW-0812">Transmembrane</keyword>
<dbReference type="KEGG" id="cyn:Cyan7425_1603"/>
<feature type="domain" description="Glycosyltransferase 2-like" evidence="2">
    <location>
        <begin position="33"/>
        <end position="155"/>
    </location>
</feature>
<dbReference type="PANTHER" id="PTHR43685">
    <property type="entry name" value="GLYCOSYLTRANSFERASE"/>
    <property type="match status" value="1"/>
</dbReference>
<dbReference type="GO" id="GO:0016740">
    <property type="term" value="F:transferase activity"/>
    <property type="evidence" value="ECO:0007669"/>
    <property type="project" value="UniProtKB-KW"/>
</dbReference>
<dbReference type="Pfam" id="PF00535">
    <property type="entry name" value="Glycos_transf_2"/>
    <property type="match status" value="1"/>
</dbReference>
<dbReference type="Gene3D" id="3.90.550.10">
    <property type="entry name" value="Spore Coat Polysaccharide Biosynthesis Protein SpsA, Chain A"/>
    <property type="match status" value="1"/>
</dbReference>
<organism evidence="3">
    <name type="scientific">Cyanothece sp. (strain PCC 7425 / ATCC 29141)</name>
    <dbReference type="NCBI Taxonomy" id="395961"/>
    <lineage>
        <taxon>Bacteria</taxon>
        <taxon>Bacillati</taxon>
        <taxon>Cyanobacteriota</taxon>
        <taxon>Cyanophyceae</taxon>
        <taxon>Gomontiellales</taxon>
        <taxon>Cyanothecaceae</taxon>
        <taxon>Cyanothece</taxon>
    </lineage>
</organism>
<dbReference type="PANTHER" id="PTHR43685:SF2">
    <property type="entry name" value="GLYCOSYLTRANSFERASE 2-LIKE DOMAIN-CONTAINING PROTEIN"/>
    <property type="match status" value="1"/>
</dbReference>
<sequence>MVETQTLAEVGLERALPSFSIIVETENLINADLEGLTRSLTSLLSQDVPPTQANEVVIIDNGAAPAELIAQMQTQFPWLKVHQAPVGTGYYESKMLGARLVTGEIVVYCDSDCIYEPQWLGTILTSFDQPEIQVVAGETRTRGPAQGLDIYGAAMALVYIFPPYSRQQQPAPTQQYFLNNVAFRRQFLLAHPIPLELPLYRGNCVLHARSLIQQGYQLWRQPQARACHAPPYGLSHFFWRFLLIGHDYYWQQQLLATGEDKGNYRDPISNQKNELRVFADRLRKLIADDPRYLLFFPLSIPLMLVALLLIGAGYLITQFKPGYLLTTYTKLLA</sequence>
<dbReference type="STRING" id="395961.Cyan7425_1603"/>
<keyword evidence="1" id="KW-1133">Transmembrane helix</keyword>
<protein>
    <submittedName>
        <fullName evidence="3">Glycosyl transferase family 2</fullName>
    </submittedName>
</protein>
<keyword evidence="3" id="KW-0808">Transferase</keyword>